<evidence type="ECO:0000313" key="3">
    <source>
        <dbReference type="EMBL" id="GAA4649435.1"/>
    </source>
</evidence>
<keyword evidence="2" id="KW-0175">Coiled coil</keyword>
<feature type="coiled-coil region" evidence="2">
    <location>
        <begin position="88"/>
        <end position="115"/>
    </location>
</feature>
<reference evidence="4" key="1">
    <citation type="journal article" date="2019" name="Int. J. Syst. Evol. Microbiol.">
        <title>The Global Catalogue of Microorganisms (GCM) 10K type strain sequencing project: providing services to taxonomists for standard genome sequencing and annotation.</title>
        <authorList>
            <consortium name="The Broad Institute Genomics Platform"/>
            <consortium name="The Broad Institute Genome Sequencing Center for Infectious Disease"/>
            <person name="Wu L."/>
            <person name="Ma J."/>
        </authorList>
    </citation>
    <scope>NUCLEOTIDE SEQUENCE [LARGE SCALE GENOMIC DNA]</scope>
    <source>
        <strain evidence="4">JCM 17805</strain>
    </source>
</reference>
<dbReference type="Gene3D" id="2.40.50.100">
    <property type="match status" value="1"/>
</dbReference>
<keyword evidence="4" id="KW-1185">Reference proteome</keyword>
<dbReference type="InterPro" id="IPR006143">
    <property type="entry name" value="RND_pump_MFP"/>
</dbReference>
<protein>
    <recommendedName>
        <fullName evidence="5">Efflux RND transporter periplasmic adaptor subunit</fullName>
    </recommendedName>
</protein>
<dbReference type="EMBL" id="BAABFL010000133">
    <property type="protein sequence ID" value="GAA4649435.1"/>
    <property type="molecule type" value="Genomic_DNA"/>
</dbReference>
<evidence type="ECO:0008006" key="5">
    <source>
        <dbReference type="Google" id="ProtNLM"/>
    </source>
</evidence>
<dbReference type="Gene3D" id="2.40.30.170">
    <property type="match status" value="1"/>
</dbReference>
<comment type="similarity">
    <text evidence="1">Belongs to the membrane fusion protein (MFP) (TC 8.A.1) family.</text>
</comment>
<dbReference type="Proteomes" id="UP001500604">
    <property type="component" value="Unassembled WGS sequence"/>
</dbReference>
<dbReference type="NCBIfam" id="TIGR01730">
    <property type="entry name" value="RND_mfp"/>
    <property type="match status" value="1"/>
</dbReference>
<comment type="caution">
    <text evidence="3">The sequence shown here is derived from an EMBL/GenBank/DDBJ whole genome shotgun (WGS) entry which is preliminary data.</text>
</comment>
<dbReference type="RefSeq" id="WP_345195280.1">
    <property type="nucleotide sequence ID" value="NZ_BAABFL010000133.1"/>
</dbReference>
<accession>A0ABP8V298</accession>
<dbReference type="SUPFAM" id="SSF111369">
    <property type="entry name" value="HlyD-like secretion proteins"/>
    <property type="match status" value="1"/>
</dbReference>
<proteinExistence type="inferred from homology"/>
<evidence type="ECO:0000256" key="1">
    <source>
        <dbReference type="ARBA" id="ARBA00009477"/>
    </source>
</evidence>
<evidence type="ECO:0000313" key="4">
    <source>
        <dbReference type="Proteomes" id="UP001500604"/>
    </source>
</evidence>
<dbReference type="PANTHER" id="PTHR30469:SF38">
    <property type="entry name" value="HLYD FAMILY SECRETION PROTEIN"/>
    <property type="match status" value="1"/>
</dbReference>
<gene>
    <name evidence="3" type="ORF">GCM10023116_17090</name>
</gene>
<organism evidence="3 4">
    <name type="scientific">Kistimonas scapharcae</name>
    <dbReference type="NCBI Taxonomy" id="1036133"/>
    <lineage>
        <taxon>Bacteria</taxon>
        <taxon>Pseudomonadati</taxon>
        <taxon>Pseudomonadota</taxon>
        <taxon>Gammaproteobacteria</taxon>
        <taxon>Oceanospirillales</taxon>
        <taxon>Endozoicomonadaceae</taxon>
        <taxon>Kistimonas</taxon>
    </lineage>
</organism>
<evidence type="ECO:0000256" key="2">
    <source>
        <dbReference type="SAM" id="Coils"/>
    </source>
</evidence>
<dbReference type="PANTHER" id="PTHR30469">
    <property type="entry name" value="MULTIDRUG RESISTANCE PROTEIN MDTA"/>
    <property type="match status" value="1"/>
</dbReference>
<name>A0ABP8V298_9GAMM</name>
<sequence>MAKHTMSYSRLAGLLLLFGMAIRVNADISELNELTAKVGDYAEYTAVAETIRGQLRPVRYTTLSAGMTGTLLEVKGSLGRYVKEGDLLARFDCRAEQAERDVAAAKKEGAEARYRVNSRLAELDNISGLELSLSKAELAIANSELKLIDVRLSHCEVRAPFSGQMVSKQVQSWQFAGMGDPLFELVDTSHMEVEMVLQSRWLHRLPPGTPFNLTVDETGTTLAATVDRLVSNIDPVSQTVRIIGVPTALPDNLLPGMSGQIHIGTASASVIP</sequence>